<proteinExistence type="predicted"/>
<accession>A0A286RCB1</accession>
<dbReference type="RefSeq" id="WP_095414147.1">
    <property type="nucleotide sequence ID" value="NZ_CP018477.1"/>
</dbReference>
<dbReference type="KEGG" id="ttf:THTE_1000"/>
<gene>
    <name evidence="1" type="ORF">THTE_1000</name>
</gene>
<evidence type="ECO:0000313" key="2">
    <source>
        <dbReference type="Proteomes" id="UP000215086"/>
    </source>
</evidence>
<dbReference type="EMBL" id="CP018477">
    <property type="protein sequence ID" value="ASV73602.1"/>
    <property type="molecule type" value="Genomic_DNA"/>
</dbReference>
<name>A0A286RCB1_9BACT</name>
<dbReference type="Gene3D" id="1.10.10.1830">
    <property type="entry name" value="Non-ribosomal peptide synthase, adenylation domain"/>
    <property type="match status" value="1"/>
</dbReference>
<dbReference type="Proteomes" id="UP000215086">
    <property type="component" value="Chromosome"/>
</dbReference>
<evidence type="ECO:0000313" key="1">
    <source>
        <dbReference type="EMBL" id="ASV73602.1"/>
    </source>
</evidence>
<dbReference type="AlphaFoldDB" id="A0A286RCB1"/>
<organism evidence="1 2">
    <name type="scientific">Thermogutta terrifontis</name>
    <dbReference type="NCBI Taxonomy" id="1331910"/>
    <lineage>
        <taxon>Bacteria</taxon>
        <taxon>Pseudomonadati</taxon>
        <taxon>Planctomycetota</taxon>
        <taxon>Planctomycetia</taxon>
        <taxon>Pirellulales</taxon>
        <taxon>Thermoguttaceae</taxon>
        <taxon>Thermogutta</taxon>
    </lineage>
</organism>
<reference evidence="1 2" key="1">
    <citation type="journal article" name="Front. Microbiol.">
        <title>Sugar Metabolism of the First Thermophilic Planctomycete Thermogutta terrifontis: Comparative Genomic and Transcriptomic Approaches.</title>
        <authorList>
            <person name="Elcheninov A.G."/>
            <person name="Menzel P."/>
            <person name="Gudbergsdottir S.R."/>
            <person name="Slesarev A.I."/>
            <person name="Kadnikov V.V."/>
            <person name="Krogh A."/>
            <person name="Bonch-Osmolovskaya E.A."/>
            <person name="Peng X."/>
            <person name="Kublanov I.V."/>
        </authorList>
    </citation>
    <scope>NUCLEOTIDE SEQUENCE [LARGE SCALE GENOMIC DNA]</scope>
    <source>
        <strain evidence="1 2">R1</strain>
    </source>
</reference>
<dbReference type="InterPro" id="IPR044894">
    <property type="entry name" value="TubC_N_sf"/>
</dbReference>
<keyword evidence="2" id="KW-1185">Reference proteome</keyword>
<sequence>MDLRHTHTLDTGTDPETRPESATYFLHWLNRPGVKVVWENGKLRLGVKPGALTADEVAVLLQHKEEVGGWLLLHTLWEAGYSLRLQPSEYGPGYVLMPTGKPARPVGDFPALFELYDNFHDSAVALLLDACRLLKIDPVDWPKTAERWVREAVRYARDGELTP</sequence>
<protein>
    <submittedName>
        <fullName evidence="1">Uncharacterized protein</fullName>
    </submittedName>
</protein>